<dbReference type="PANTHER" id="PTHR13043">
    <property type="entry name" value="EXOCYST COMPLEX COMPONENT SEC5"/>
    <property type="match status" value="1"/>
</dbReference>
<accession>A0A1J7JGN6</accession>
<comment type="similarity">
    <text evidence="1 4">Belongs to the SEC5 family.</text>
</comment>
<keyword evidence="2 4" id="KW-0813">Transport</keyword>
<dbReference type="EMBL" id="KV875095">
    <property type="protein sequence ID" value="OIW32521.1"/>
    <property type="molecule type" value="Genomic_DNA"/>
</dbReference>
<evidence type="ECO:0000256" key="1">
    <source>
        <dbReference type="ARBA" id="ARBA00010578"/>
    </source>
</evidence>
<name>A0A1J7JGN6_9PEZI</name>
<dbReference type="GO" id="GO:0006893">
    <property type="term" value="P:Golgi to plasma membrane transport"/>
    <property type="evidence" value="ECO:0007669"/>
    <property type="project" value="UniProtKB-UniRule"/>
</dbReference>
<evidence type="ECO:0000313" key="7">
    <source>
        <dbReference type="EMBL" id="OIW32521.1"/>
    </source>
</evidence>
<reference evidence="7 8" key="1">
    <citation type="submission" date="2016-10" db="EMBL/GenBank/DDBJ databases">
        <title>Draft genome sequence of Coniochaeta ligniaria NRRL30616, a lignocellulolytic fungus for bioabatement of inhibitors in plant biomass hydrolysates.</title>
        <authorList>
            <consortium name="DOE Joint Genome Institute"/>
            <person name="Jimenez D.J."/>
            <person name="Hector R.E."/>
            <person name="Riley R."/>
            <person name="Sun H."/>
            <person name="Grigoriev I.V."/>
            <person name="Van Elsas J.D."/>
            <person name="Nichols N.N."/>
        </authorList>
    </citation>
    <scope>NUCLEOTIDE SEQUENCE [LARGE SCALE GENOMIC DNA]</scope>
    <source>
        <strain evidence="7 8">NRRL 30616</strain>
    </source>
</reference>
<feature type="region of interest" description="Disordered" evidence="5">
    <location>
        <begin position="182"/>
        <end position="225"/>
    </location>
</feature>
<dbReference type="InParanoid" id="A0A1J7JGN6"/>
<dbReference type="GO" id="GO:0015031">
    <property type="term" value="P:protein transport"/>
    <property type="evidence" value="ECO:0007669"/>
    <property type="project" value="UniProtKB-KW"/>
</dbReference>
<dbReference type="AlphaFoldDB" id="A0A1J7JGN6"/>
<dbReference type="FunCoup" id="A0A1J7JGN6">
    <property type="interactions" value="304"/>
</dbReference>
<evidence type="ECO:0000256" key="4">
    <source>
        <dbReference type="RuleBase" id="RU365069"/>
    </source>
</evidence>
<dbReference type="OrthoDB" id="26242at2759"/>
<feature type="region of interest" description="Disordered" evidence="5">
    <location>
        <begin position="15"/>
        <end position="85"/>
    </location>
</feature>
<keyword evidence="3 4" id="KW-0268">Exocytosis</keyword>
<feature type="region of interest" description="Disordered" evidence="5">
    <location>
        <begin position="1023"/>
        <end position="1061"/>
    </location>
</feature>
<dbReference type="GO" id="GO:0006887">
    <property type="term" value="P:exocytosis"/>
    <property type="evidence" value="ECO:0007669"/>
    <property type="project" value="UniProtKB-KW"/>
</dbReference>
<protein>
    <recommendedName>
        <fullName evidence="4">Exocyst complex component SEC5</fullName>
    </recommendedName>
</protein>
<comment type="subunit">
    <text evidence="4">Component of the exocyst complex.</text>
</comment>
<feature type="compositionally biased region" description="Basic residues" evidence="5">
    <location>
        <begin position="39"/>
        <end position="48"/>
    </location>
</feature>
<organism evidence="7 8">
    <name type="scientific">Coniochaeta ligniaria NRRL 30616</name>
    <dbReference type="NCBI Taxonomy" id="1408157"/>
    <lineage>
        <taxon>Eukaryota</taxon>
        <taxon>Fungi</taxon>
        <taxon>Dikarya</taxon>
        <taxon>Ascomycota</taxon>
        <taxon>Pezizomycotina</taxon>
        <taxon>Sordariomycetes</taxon>
        <taxon>Sordariomycetidae</taxon>
        <taxon>Coniochaetales</taxon>
        <taxon>Coniochaetaceae</taxon>
        <taxon>Coniochaeta</taxon>
    </lineage>
</organism>
<evidence type="ECO:0000256" key="5">
    <source>
        <dbReference type="SAM" id="MobiDB-lite"/>
    </source>
</evidence>
<keyword evidence="4" id="KW-0653">Protein transport</keyword>
<dbReference type="Pfam" id="PF15469">
    <property type="entry name" value="Sec5"/>
    <property type="match status" value="1"/>
</dbReference>
<dbReference type="InterPro" id="IPR039481">
    <property type="entry name" value="EXOC2/Sec5_N_dom"/>
</dbReference>
<evidence type="ECO:0000313" key="8">
    <source>
        <dbReference type="Proteomes" id="UP000182658"/>
    </source>
</evidence>
<dbReference type="InterPro" id="IPR029175">
    <property type="entry name" value="EXOC2/Sec5"/>
</dbReference>
<feature type="region of interest" description="Disordered" evidence="5">
    <location>
        <begin position="570"/>
        <end position="597"/>
    </location>
</feature>
<dbReference type="GO" id="GO:0000145">
    <property type="term" value="C:exocyst"/>
    <property type="evidence" value="ECO:0007669"/>
    <property type="project" value="UniProtKB-UniRule"/>
</dbReference>
<keyword evidence="8" id="KW-1185">Reference proteome</keyword>
<dbReference type="STRING" id="1408157.A0A1J7JGN6"/>
<evidence type="ECO:0000256" key="3">
    <source>
        <dbReference type="ARBA" id="ARBA00022483"/>
    </source>
</evidence>
<sequence>MADLDRTVLDFYQVSNPYPTEWPAEKNNSDASDEEDPKKKKLNRRKSKYQALERAVSNRSSIVPGSENSAGGVANLVQRDEPDPLGTTDSVVRTLKQMGLPLQEDIRLRNRFLLSSTTFSPALFLSQMHATADTQQLLVGLDVLSKSIDQKSASLKVLVESNFERFVRAKATIDNVYKEMKYRGADPTPPRSHARAHSRHASRNSFRGSSGNHALASPMTPAMDPRKKNALIKESDYGVMGIKAPLLDVSAKAEEVWGPALGGREKEEHLKTVSSNLDKFKECFEISAAISDSIKRKDHETLVEEYTKARKFADEARRLAENMGSQRPSEEQLYMILVAGRMWHDVDEQIQTFKREVWKRLISLHNAPKTEAGPGQRQDQHLELISLLLELGVEDNPIWVWLLSWYDHLKGKIQSTADRSKIEIEVLRRRLANCEKPTPQIVASHMRTLGRQSIESKTPSFDSADIVELWEKMVAFLSAILSSQGLLGEVMDFWQTVQGFVDGKTQLPTGYNGESQGHHRLSQQGTVDLQKGTVELVDLIREQVYEFFAGPPPEDISLLFSPLPTTPNTPMSATTRNGALSPAAPRDPRFNFDPNNLPPPSPKRGEAWEKFAFWPPWSNSVSGVHYLSKMLGFVGAGAAEMASISPVREGDSVEIERLRTLVGAARERCVSALCAAWNKDAENIKFVEDWQRPLDRKDVTRMPATFAAFEGALLSGMQQILYISDAMSKPGAGDIVLPPPQKLLQMVRSQYVTTLYKALSGMVENAERSIKQADDEWTTDVDDFVLITNPRDRRASLVGGGTINAGDRNVRMLLTLSNLQLLRSQVVPSLNTQFENAFSVKLTDETKTIRDVLGQIDARLFQSYTRASVDSLRNIIRTGVTAADWVPATSTTGGKAREVKPYVYEALLGLVLVHSQVSTTASSLTGQVLSYLLEQASRELLDAFKTRPKYNLEALMQATLDVEFVAQTLSQYTTDRASELQSQIYQELDSRTDNEARAKLQGELPEMRAVLKRLRKASENEFACFRKPKRSQGASSGGSSAGQVQPGPIKRTDTGLSERSL</sequence>
<evidence type="ECO:0000259" key="6">
    <source>
        <dbReference type="Pfam" id="PF15469"/>
    </source>
</evidence>
<comment type="function">
    <text evidence="4">Component of the exocyst complex involved in the docking of exocytic vesicles with fusion sites on the plasma membrane.</text>
</comment>
<dbReference type="Proteomes" id="UP000182658">
    <property type="component" value="Unassembled WGS sequence"/>
</dbReference>
<feature type="domain" description="Exocyst complex component EXOC2/Sec5 N-terminal" evidence="6">
    <location>
        <begin position="82"/>
        <end position="1025"/>
    </location>
</feature>
<feature type="compositionally biased region" description="Basic residues" evidence="5">
    <location>
        <begin position="192"/>
        <end position="202"/>
    </location>
</feature>
<evidence type="ECO:0000256" key="2">
    <source>
        <dbReference type="ARBA" id="ARBA00022448"/>
    </source>
</evidence>
<gene>
    <name evidence="7" type="ORF">CONLIGDRAFT_630203</name>
</gene>
<feature type="compositionally biased region" description="Polar residues" evidence="5">
    <location>
        <begin position="57"/>
        <end position="69"/>
    </location>
</feature>
<proteinExistence type="inferred from homology"/>
<dbReference type="PANTHER" id="PTHR13043:SF1">
    <property type="entry name" value="EXOCYST COMPLEX COMPONENT 2"/>
    <property type="match status" value="1"/>
</dbReference>